<comment type="subcellular location">
    <subcellularLocation>
        <location evidence="1">Cell membrane</location>
        <topology evidence="1">Multi-pass membrane protein</topology>
    </subcellularLocation>
</comment>
<feature type="transmembrane region" description="Helical" evidence="6">
    <location>
        <begin position="84"/>
        <end position="107"/>
    </location>
</feature>
<dbReference type="PANTHER" id="PTHR42770">
    <property type="entry name" value="AMINO ACID TRANSPORTER-RELATED"/>
    <property type="match status" value="1"/>
</dbReference>
<feature type="transmembrane region" description="Helical" evidence="6">
    <location>
        <begin position="260"/>
        <end position="280"/>
    </location>
</feature>
<proteinExistence type="predicted"/>
<gene>
    <name evidence="7" type="ORF">FYJ74_11110</name>
</gene>
<evidence type="ECO:0000313" key="7">
    <source>
        <dbReference type="EMBL" id="MST56568.1"/>
    </source>
</evidence>
<feature type="transmembrane region" description="Helical" evidence="6">
    <location>
        <begin position="119"/>
        <end position="138"/>
    </location>
</feature>
<evidence type="ECO:0000256" key="6">
    <source>
        <dbReference type="SAM" id="Phobius"/>
    </source>
</evidence>
<dbReference type="EMBL" id="VUNH01000014">
    <property type="protein sequence ID" value="MST56568.1"/>
    <property type="molecule type" value="Genomic_DNA"/>
</dbReference>
<evidence type="ECO:0000256" key="1">
    <source>
        <dbReference type="ARBA" id="ARBA00004651"/>
    </source>
</evidence>
<feature type="transmembrane region" description="Helical" evidence="6">
    <location>
        <begin position="150"/>
        <end position="172"/>
    </location>
</feature>
<keyword evidence="5 6" id="KW-0472">Membrane</keyword>
<dbReference type="Gene3D" id="1.20.1740.10">
    <property type="entry name" value="Amino acid/polyamine transporter I"/>
    <property type="match status" value="1"/>
</dbReference>
<name>A0A6L5YEZ5_9BACT</name>
<protein>
    <submittedName>
        <fullName evidence="7">APC family permease</fullName>
    </submittedName>
</protein>
<reference evidence="7 8" key="1">
    <citation type="submission" date="2019-08" db="EMBL/GenBank/DDBJ databases">
        <title>In-depth cultivation of the pig gut microbiome towards novel bacterial diversity and tailored functional studies.</title>
        <authorList>
            <person name="Wylensek D."/>
            <person name="Hitch T.C.A."/>
            <person name="Clavel T."/>
        </authorList>
    </citation>
    <scope>NUCLEOTIDE SEQUENCE [LARGE SCALE GENOMIC DNA]</scope>
    <source>
        <strain evidence="7 8">SM-530-WT-4B</strain>
    </source>
</reference>
<dbReference type="RefSeq" id="WP_154529642.1">
    <property type="nucleotide sequence ID" value="NZ_VUNH01000014.1"/>
</dbReference>
<dbReference type="InterPro" id="IPR050367">
    <property type="entry name" value="APC_superfamily"/>
</dbReference>
<keyword evidence="2" id="KW-1003">Cell membrane</keyword>
<evidence type="ECO:0000313" key="8">
    <source>
        <dbReference type="Proteomes" id="UP000473699"/>
    </source>
</evidence>
<dbReference type="Proteomes" id="UP000473699">
    <property type="component" value="Unassembled WGS sequence"/>
</dbReference>
<evidence type="ECO:0000256" key="2">
    <source>
        <dbReference type="ARBA" id="ARBA00022475"/>
    </source>
</evidence>
<dbReference type="GO" id="GO:0022857">
    <property type="term" value="F:transmembrane transporter activity"/>
    <property type="evidence" value="ECO:0007669"/>
    <property type="project" value="InterPro"/>
</dbReference>
<evidence type="ECO:0000256" key="3">
    <source>
        <dbReference type="ARBA" id="ARBA00022692"/>
    </source>
</evidence>
<keyword evidence="3 6" id="KW-0812">Transmembrane</keyword>
<sequence length="438" mass="47662">MENNISKLTLSQLVWLATGQVVGAGVVTIVGAALGVTGYSAWFAYSAAVVMGLARIFPQIFFFSTEVVPGGIYGMVTRTCGRQYGGMITISSLVNWMARGTAVLSIGNYLAAMYPSQNRIVMAIAVWGVLTLANLFGVDVMAKIQSFATPCLLICLFTFSAVCCFQIQPGYLDFDSPKMFTNGLMGWLSAVVLLNYSTNGHSLVANFAPRAENPKRNIPLAMLITTGIIFLLYTAVGFASGAVLPLEKTANGTMTDTARAILPTFLYYMFMFGGPIFALLTTMNSGIMNSALPVLAGVKEGWLPKFLAKQNRFGAYWVAIIIIFVIGCLPICTGMSVKQITNSTLILSGFQNALIIMSGFIFPIKFAENWKRSWLHMPNSVYYVLMFISGCAQAYIIYKSVIDLNMQLAVINVCVLAAAVIYGIIRMRTTKITETDFV</sequence>
<feature type="transmembrane region" description="Helical" evidence="6">
    <location>
        <begin position="315"/>
        <end position="337"/>
    </location>
</feature>
<dbReference type="PIRSF" id="PIRSF006060">
    <property type="entry name" value="AA_transporter"/>
    <property type="match status" value="1"/>
</dbReference>
<feature type="transmembrane region" description="Helical" evidence="6">
    <location>
        <begin position="380"/>
        <end position="398"/>
    </location>
</feature>
<organism evidence="7 8">
    <name type="scientific">Pyramidobacter porci</name>
    <dbReference type="NCBI Taxonomy" id="2605789"/>
    <lineage>
        <taxon>Bacteria</taxon>
        <taxon>Thermotogati</taxon>
        <taxon>Synergistota</taxon>
        <taxon>Synergistia</taxon>
        <taxon>Synergistales</taxon>
        <taxon>Dethiosulfovibrionaceae</taxon>
        <taxon>Pyramidobacter</taxon>
    </lineage>
</organism>
<feature type="transmembrane region" description="Helical" evidence="6">
    <location>
        <begin position="349"/>
        <end position="368"/>
    </location>
</feature>
<feature type="transmembrane region" description="Helical" evidence="6">
    <location>
        <begin position="12"/>
        <end position="36"/>
    </location>
</feature>
<feature type="transmembrane region" description="Helical" evidence="6">
    <location>
        <begin position="42"/>
        <end position="63"/>
    </location>
</feature>
<dbReference type="Pfam" id="PF13520">
    <property type="entry name" value="AA_permease_2"/>
    <property type="match status" value="1"/>
</dbReference>
<dbReference type="PANTHER" id="PTHR42770:SF7">
    <property type="entry name" value="MEMBRANE PROTEIN"/>
    <property type="match status" value="1"/>
</dbReference>
<dbReference type="GO" id="GO:0005886">
    <property type="term" value="C:plasma membrane"/>
    <property type="evidence" value="ECO:0007669"/>
    <property type="project" value="UniProtKB-SubCell"/>
</dbReference>
<keyword evidence="8" id="KW-1185">Reference proteome</keyword>
<feature type="transmembrane region" description="Helical" evidence="6">
    <location>
        <begin position="220"/>
        <end position="240"/>
    </location>
</feature>
<feature type="transmembrane region" description="Helical" evidence="6">
    <location>
        <begin position="404"/>
        <end position="425"/>
    </location>
</feature>
<accession>A0A6L5YEZ5</accession>
<dbReference type="InterPro" id="IPR002293">
    <property type="entry name" value="AA/rel_permease1"/>
</dbReference>
<comment type="caution">
    <text evidence="7">The sequence shown here is derived from an EMBL/GenBank/DDBJ whole genome shotgun (WGS) entry which is preliminary data.</text>
</comment>
<keyword evidence="4 6" id="KW-1133">Transmembrane helix</keyword>
<evidence type="ECO:0000256" key="5">
    <source>
        <dbReference type="ARBA" id="ARBA00023136"/>
    </source>
</evidence>
<feature type="transmembrane region" description="Helical" evidence="6">
    <location>
        <begin position="184"/>
        <end position="208"/>
    </location>
</feature>
<dbReference type="AlphaFoldDB" id="A0A6L5YEZ5"/>
<evidence type="ECO:0000256" key="4">
    <source>
        <dbReference type="ARBA" id="ARBA00022989"/>
    </source>
</evidence>